<evidence type="ECO:0000313" key="2">
    <source>
        <dbReference type="EMBL" id="CAA2110123.1"/>
    </source>
</evidence>
<feature type="region of interest" description="Disordered" evidence="1">
    <location>
        <begin position="1"/>
        <end position="25"/>
    </location>
</feature>
<dbReference type="CDD" id="cd23763">
    <property type="entry name" value="ASKHA_ATPase_ROK"/>
    <property type="match status" value="1"/>
</dbReference>
<dbReference type="AlphaFoldDB" id="A0A679JV30"/>
<dbReference type="InterPro" id="IPR036388">
    <property type="entry name" value="WH-like_DNA-bd_sf"/>
</dbReference>
<organism evidence="2">
    <name type="scientific">Variovorax paradoxus</name>
    <dbReference type="NCBI Taxonomy" id="34073"/>
    <lineage>
        <taxon>Bacteria</taxon>
        <taxon>Pseudomonadati</taxon>
        <taxon>Pseudomonadota</taxon>
        <taxon>Betaproteobacteria</taxon>
        <taxon>Burkholderiales</taxon>
        <taxon>Comamonadaceae</taxon>
        <taxon>Variovorax</taxon>
    </lineage>
</organism>
<dbReference type="EMBL" id="LR743508">
    <property type="protein sequence ID" value="CAA2110123.1"/>
    <property type="molecule type" value="Genomic_DNA"/>
</dbReference>
<dbReference type="InterPro" id="IPR000600">
    <property type="entry name" value="ROK"/>
</dbReference>
<accession>A0A679JV30</accession>
<proteinExistence type="predicted"/>
<dbReference type="PANTHER" id="PTHR18964">
    <property type="entry name" value="ROK (REPRESSOR, ORF, KINASE) FAMILY"/>
    <property type="match status" value="1"/>
</dbReference>
<dbReference type="GO" id="GO:0009384">
    <property type="term" value="F:N-acylmannosamine kinase activity"/>
    <property type="evidence" value="ECO:0007669"/>
    <property type="project" value="TreeGrafter"/>
</dbReference>
<reference evidence="2" key="1">
    <citation type="submission" date="2019-12" db="EMBL/GenBank/DDBJ databases">
        <authorList>
            <person name="Cremers G."/>
        </authorList>
    </citation>
    <scope>NUCLEOTIDE SEQUENCE</scope>
    <source>
        <strain evidence="2">Vvax</strain>
    </source>
</reference>
<protein>
    <submittedName>
        <fullName evidence="2">N-acetylglucosamine repressor</fullName>
    </submittedName>
</protein>
<dbReference type="GO" id="GO:0019262">
    <property type="term" value="P:N-acetylneuraminate catabolic process"/>
    <property type="evidence" value="ECO:0007669"/>
    <property type="project" value="TreeGrafter"/>
</dbReference>
<dbReference type="SUPFAM" id="SSF53067">
    <property type="entry name" value="Actin-like ATPase domain"/>
    <property type="match status" value="1"/>
</dbReference>
<name>A0A679JV30_VARPD</name>
<dbReference type="Gene3D" id="3.30.420.40">
    <property type="match status" value="2"/>
</dbReference>
<dbReference type="PANTHER" id="PTHR18964:SF169">
    <property type="entry name" value="N-ACETYLMANNOSAMINE KINASE"/>
    <property type="match status" value="1"/>
</dbReference>
<dbReference type="RefSeq" id="WP_339094425.1">
    <property type="nucleotide sequence ID" value="NZ_LR743508.1"/>
</dbReference>
<dbReference type="InterPro" id="IPR043129">
    <property type="entry name" value="ATPase_NBD"/>
</dbReference>
<dbReference type="InterPro" id="IPR036390">
    <property type="entry name" value="WH_DNA-bd_sf"/>
</dbReference>
<dbReference type="SUPFAM" id="SSF46785">
    <property type="entry name" value="Winged helix' DNA-binding domain"/>
    <property type="match status" value="1"/>
</dbReference>
<feature type="compositionally biased region" description="Basic and acidic residues" evidence="1">
    <location>
        <begin position="10"/>
        <end position="19"/>
    </location>
</feature>
<dbReference type="Pfam" id="PF00480">
    <property type="entry name" value="ROK"/>
    <property type="match status" value="1"/>
</dbReference>
<evidence type="ECO:0000256" key="1">
    <source>
        <dbReference type="SAM" id="MobiDB-lite"/>
    </source>
</evidence>
<sequence>MPDAGAPVRVPDRAPDLLRPRGSNQVGMRQFNERTVLQALRVHTSLPKADLARLTGLSAQTIGLITARLEEDGLIVKQSRVRGRIGQPSVPLALNPDGAFSIGIKVGRRGAEWLLIDFTAQVRERHAISYDFPDAEELLPAIARHIHRLRDGLGPLAVRSVGAGLAAPFQLGGWHRTLGLSKAQADLWNGMDLAAEVRARTDVPVSFARDTVAACVAELVGGRGHDLKSFLYIFVDTFVGGGLVINSHLHTGMHGNAGALASLPMQPPGHGGTLPMQLMAQASLWELEQRLSAEGLDAMAAYDERALQPPHAAITQAWLDSASQALAHAIVSGTAMLDLTDVVVDGSMSRVLLQALLDRTRAALDQCNWEGLWQPQLHGGRAGAQACALGGAMLPLHANFAPGHDVFLKAA</sequence>
<dbReference type="Gene3D" id="1.10.10.10">
    <property type="entry name" value="Winged helix-like DNA-binding domain superfamily/Winged helix DNA-binding domain"/>
    <property type="match status" value="1"/>
</dbReference>
<gene>
    <name evidence="2" type="primary">nagC_3</name>
    <name evidence="2" type="ORF">VVAX_06392</name>
</gene>